<organism evidence="8 9">
    <name type="scientific">Saccharothrix mutabilis subsp. mutabilis</name>
    <dbReference type="NCBI Taxonomy" id="66855"/>
    <lineage>
        <taxon>Bacteria</taxon>
        <taxon>Bacillati</taxon>
        <taxon>Actinomycetota</taxon>
        <taxon>Actinomycetes</taxon>
        <taxon>Pseudonocardiales</taxon>
        <taxon>Pseudonocardiaceae</taxon>
        <taxon>Saccharothrix</taxon>
    </lineage>
</organism>
<evidence type="ECO:0000313" key="9">
    <source>
        <dbReference type="Proteomes" id="UP001500416"/>
    </source>
</evidence>
<protein>
    <submittedName>
        <fullName evidence="8">ABC transporter ATP-binding protein</fullName>
    </submittedName>
</protein>
<name>A0ABN0UX98_9PSEU</name>
<dbReference type="SMART" id="SM00382">
    <property type="entry name" value="AAA"/>
    <property type="match status" value="1"/>
</dbReference>
<evidence type="ECO:0000259" key="7">
    <source>
        <dbReference type="PROSITE" id="PS50893"/>
    </source>
</evidence>
<evidence type="ECO:0000256" key="4">
    <source>
        <dbReference type="ARBA" id="ARBA00022741"/>
    </source>
</evidence>
<dbReference type="InterPro" id="IPR027417">
    <property type="entry name" value="P-loop_NTPase"/>
</dbReference>
<accession>A0ABN0UX98</accession>
<feature type="domain" description="ABC transporter" evidence="7">
    <location>
        <begin position="6"/>
        <end position="231"/>
    </location>
</feature>
<dbReference type="PANTHER" id="PTHR42711:SF5">
    <property type="entry name" value="ABC TRANSPORTER ATP-BINDING PROTEIN NATA"/>
    <property type="match status" value="1"/>
</dbReference>
<dbReference type="EMBL" id="BAAABU010000037">
    <property type="protein sequence ID" value="GAA0263941.1"/>
    <property type="molecule type" value="Genomic_DNA"/>
</dbReference>
<evidence type="ECO:0000256" key="1">
    <source>
        <dbReference type="ARBA" id="ARBA00004202"/>
    </source>
</evidence>
<dbReference type="SUPFAM" id="SSF52540">
    <property type="entry name" value="P-loop containing nucleoside triphosphate hydrolases"/>
    <property type="match status" value="1"/>
</dbReference>
<reference evidence="8 9" key="1">
    <citation type="journal article" date="2019" name="Int. J. Syst. Evol. Microbiol.">
        <title>The Global Catalogue of Microorganisms (GCM) 10K type strain sequencing project: providing services to taxonomists for standard genome sequencing and annotation.</title>
        <authorList>
            <consortium name="The Broad Institute Genomics Platform"/>
            <consortium name="The Broad Institute Genome Sequencing Center for Infectious Disease"/>
            <person name="Wu L."/>
            <person name="Ma J."/>
        </authorList>
    </citation>
    <scope>NUCLEOTIDE SEQUENCE [LARGE SCALE GENOMIC DNA]</scope>
    <source>
        <strain evidence="8 9">JCM 3380</strain>
    </source>
</reference>
<evidence type="ECO:0000256" key="3">
    <source>
        <dbReference type="ARBA" id="ARBA00022448"/>
    </source>
</evidence>
<keyword evidence="5 8" id="KW-0067">ATP-binding</keyword>
<keyword evidence="4" id="KW-0547">Nucleotide-binding</keyword>
<comment type="caution">
    <text evidence="8">The sequence shown here is derived from an EMBL/GenBank/DDBJ whole genome shotgun (WGS) entry which is preliminary data.</text>
</comment>
<proteinExistence type="inferred from homology"/>
<dbReference type="InterPro" id="IPR003439">
    <property type="entry name" value="ABC_transporter-like_ATP-bd"/>
</dbReference>
<dbReference type="Proteomes" id="UP001500416">
    <property type="component" value="Unassembled WGS sequence"/>
</dbReference>
<evidence type="ECO:0000256" key="2">
    <source>
        <dbReference type="ARBA" id="ARBA00005417"/>
    </source>
</evidence>
<keyword evidence="6" id="KW-0046">Antibiotic resistance</keyword>
<dbReference type="InterPro" id="IPR003593">
    <property type="entry name" value="AAA+_ATPase"/>
</dbReference>
<evidence type="ECO:0000256" key="6">
    <source>
        <dbReference type="ARBA" id="ARBA00023251"/>
    </source>
</evidence>
<dbReference type="Gene3D" id="3.40.50.300">
    <property type="entry name" value="P-loop containing nucleotide triphosphate hydrolases"/>
    <property type="match status" value="1"/>
</dbReference>
<dbReference type="PANTHER" id="PTHR42711">
    <property type="entry name" value="ABC TRANSPORTER ATP-BINDING PROTEIN"/>
    <property type="match status" value="1"/>
</dbReference>
<comment type="subcellular location">
    <subcellularLocation>
        <location evidence="1">Cell membrane</location>
        <topology evidence="1">Peripheral membrane protein</topology>
    </subcellularLocation>
</comment>
<dbReference type="InterPro" id="IPR050763">
    <property type="entry name" value="ABC_transporter_ATP-binding"/>
</dbReference>
<dbReference type="Pfam" id="PF00005">
    <property type="entry name" value="ABC_tran"/>
    <property type="match status" value="1"/>
</dbReference>
<dbReference type="RefSeq" id="WP_343940361.1">
    <property type="nucleotide sequence ID" value="NZ_BAAABU010000037.1"/>
</dbReference>
<dbReference type="GO" id="GO:0005524">
    <property type="term" value="F:ATP binding"/>
    <property type="evidence" value="ECO:0007669"/>
    <property type="project" value="UniProtKB-KW"/>
</dbReference>
<evidence type="ECO:0000256" key="5">
    <source>
        <dbReference type="ARBA" id="ARBA00022840"/>
    </source>
</evidence>
<gene>
    <name evidence="8" type="ORF">GCM10010492_76230</name>
</gene>
<keyword evidence="3" id="KW-0813">Transport</keyword>
<evidence type="ECO:0000313" key="8">
    <source>
        <dbReference type="EMBL" id="GAA0263941.1"/>
    </source>
</evidence>
<keyword evidence="9" id="KW-1185">Reference proteome</keyword>
<dbReference type="PROSITE" id="PS50893">
    <property type="entry name" value="ABC_TRANSPORTER_2"/>
    <property type="match status" value="1"/>
</dbReference>
<comment type="similarity">
    <text evidence="2">Belongs to the ABC transporter superfamily.</text>
</comment>
<sequence length="303" mass="32671">MTDNVIDIEGLRCRYGAFEAVRGISLQVRRGELFALLGTNGAGKTTTIEVLEGLNKATAGTVRVLGLDPIRDRAALRPRTGVMLQKGGFSGSLTVLETVDLWRNLTAGPRPADEALDMVGLSDKAGVAVEQLSGGEGRRLELALAVLGRPELLFLDEPTTGMDPASRRRTWEVVRELLRDGTTVLLTTHYLEEAENLADRVAIMKAGEIVTIGTPEQVVRALPARITFHLPAGTPPELSHATLRQDGDRVTYHSTDLQSDLTDLLAWANGNAITLTDLAARPASLEDVFMDIATTDQPAEASR</sequence>